<proteinExistence type="predicted"/>
<evidence type="ECO:0000313" key="3">
    <source>
        <dbReference type="Proteomes" id="UP000887226"/>
    </source>
</evidence>
<evidence type="ECO:0000256" key="1">
    <source>
        <dbReference type="SAM" id="Phobius"/>
    </source>
</evidence>
<sequence length="102" mass="11146">MLVVGRHAKSVGTRTPTLSIPSPNINRNPRTVHLATAVASLLLIMWTSITRFPLSKGISLPAVSFLCFAVRPFLSVIQFFLRICPIKLCLVLALICISISQS</sequence>
<evidence type="ECO:0000313" key="2">
    <source>
        <dbReference type="EMBL" id="KAG9247117.1"/>
    </source>
</evidence>
<protein>
    <submittedName>
        <fullName evidence="2">Uncharacterized protein</fullName>
    </submittedName>
</protein>
<name>A0A9P7Z886_9HELO</name>
<keyword evidence="3" id="KW-1185">Reference proteome</keyword>
<dbReference type="AlphaFoldDB" id="A0A9P7Z886"/>
<organism evidence="2 3">
    <name type="scientific">Calycina marina</name>
    <dbReference type="NCBI Taxonomy" id="1763456"/>
    <lineage>
        <taxon>Eukaryota</taxon>
        <taxon>Fungi</taxon>
        <taxon>Dikarya</taxon>
        <taxon>Ascomycota</taxon>
        <taxon>Pezizomycotina</taxon>
        <taxon>Leotiomycetes</taxon>
        <taxon>Helotiales</taxon>
        <taxon>Pezizellaceae</taxon>
        <taxon>Calycina</taxon>
    </lineage>
</organism>
<dbReference type="EMBL" id="MU253782">
    <property type="protein sequence ID" value="KAG9247117.1"/>
    <property type="molecule type" value="Genomic_DNA"/>
</dbReference>
<gene>
    <name evidence="2" type="ORF">BJ878DRAFT_494220</name>
</gene>
<keyword evidence="1" id="KW-0812">Transmembrane</keyword>
<dbReference type="Proteomes" id="UP000887226">
    <property type="component" value="Unassembled WGS sequence"/>
</dbReference>
<accession>A0A9P7Z886</accession>
<comment type="caution">
    <text evidence="2">The sequence shown here is derived from an EMBL/GenBank/DDBJ whole genome shotgun (WGS) entry which is preliminary data.</text>
</comment>
<keyword evidence="1" id="KW-1133">Transmembrane helix</keyword>
<keyword evidence="1" id="KW-0472">Membrane</keyword>
<feature type="transmembrane region" description="Helical" evidence="1">
    <location>
        <begin position="31"/>
        <end position="50"/>
    </location>
</feature>
<feature type="transmembrane region" description="Helical" evidence="1">
    <location>
        <begin position="80"/>
        <end position="99"/>
    </location>
</feature>
<reference evidence="2" key="1">
    <citation type="journal article" date="2021" name="IMA Fungus">
        <title>Genomic characterization of three marine fungi, including Emericellopsis atlantica sp. nov. with signatures of a generalist lifestyle and marine biomass degradation.</title>
        <authorList>
            <person name="Hagestad O.C."/>
            <person name="Hou L."/>
            <person name="Andersen J.H."/>
            <person name="Hansen E.H."/>
            <person name="Altermark B."/>
            <person name="Li C."/>
            <person name="Kuhnert E."/>
            <person name="Cox R.J."/>
            <person name="Crous P.W."/>
            <person name="Spatafora J.W."/>
            <person name="Lail K."/>
            <person name="Amirebrahimi M."/>
            <person name="Lipzen A."/>
            <person name="Pangilinan J."/>
            <person name="Andreopoulos W."/>
            <person name="Hayes R.D."/>
            <person name="Ng V."/>
            <person name="Grigoriev I.V."/>
            <person name="Jackson S.A."/>
            <person name="Sutton T.D.S."/>
            <person name="Dobson A.D.W."/>
            <person name="Rama T."/>
        </authorList>
    </citation>
    <scope>NUCLEOTIDE SEQUENCE</scope>
    <source>
        <strain evidence="2">TRa3180A</strain>
    </source>
</reference>